<dbReference type="OrthoDB" id="347124at2759"/>
<feature type="transmembrane region" description="Helical" evidence="11">
    <location>
        <begin position="6"/>
        <end position="25"/>
    </location>
</feature>
<keyword evidence="8 11" id="KW-1133">Transmembrane helix</keyword>
<keyword evidence="13" id="KW-1185">Reference proteome</keyword>
<dbReference type="InterPro" id="IPR006716">
    <property type="entry name" value="ERG2_sigma1_rcpt-like"/>
</dbReference>
<protein>
    <recommendedName>
        <fullName evidence="5">Sigma non-opioid intracellular receptor 1</fullName>
    </recommendedName>
    <alternativeName>
        <fullName evidence="10">Sigma 1-type opioid receptor</fullName>
    </alternativeName>
</protein>
<sequence>MGFTKSFIFFCLWACLAIFCVKYWMKTKTYVFDAKDISDITKKHLKSGGSPERIFGKVAFHLDQAYPGHILPVQDQEWVFMYAGGWKASMCLLHASLTEYILFFGTAVDTSGHSGRYWANISDTLISGKFTQWKEGSLQTTVYKPGDHVIHVQGEVTVVSWEANTWMVEYGRGFLPSALGFTLSDTVFSSQDIVHVGKILYLYAKALWQELLLFGNELKS</sequence>
<keyword evidence="9 11" id="KW-0472">Membrane</keyword>
<evidence type="ECO:0000256" key="4">
    <source>
        <dbReference type="ARBA" id="ARBA00007141"/>
    </source>
</evidence>
<dbReference type="GO" id="GO:0005783">
    <property type="term" value="C:endoplasmic reticulum"/>
    <property type="evidence" value="ECO:0000318"/>
    <property type="project" value="GO_Central"/>
</dbReference>
<evidence type="ECO:0000256" key="3">
    <source>
        <dbReference type="ARBA" id="ARBA00004649"/>
    </source>
</evidence>
<evidence type="ECO:0000313" key="13">
    <source>
        <dbReference type="Proteomes" id="UP000001593"/>
    </source>
</evidence>
<dbReference type="STRING" id="45351.A7RQH9"/>
<dbReference type="GO" id="GO:0005640">
    <property type="term" value="C:nuclear outer membrane"/>
    <property type="evidence" value="ECO:0007669"/>
    <property type="project" value="UniProtKB-SubCell"/>
</dbReference>
<dbReference type="GO" id="GO:0005789">
    <property type="term" value="C:endoplasmic reticulum membrane"/>
    <property type="evidence" value="ECO:0007669"/>
    <property type="project" value="UniProtKB-SubCell"/>
</dbReference>
<dbReference type="PhylomeDB" id="A7RQH9"/>
<name>A7RQH9_NEMVE</name>
<dbReference type="eggNOG" id="KOG4143">
    <property type="taxonomic scope" value="Eukaryota"/>
</dbReference>
<comment type="similarity">
    <text evidence="4 11">Belongs to the ERG2 family.</text>
</comment>
<evidence type="ECO:0000256" key="1">
    <source>
        <dbReference type="ARBA" id="ARBA00004540"/>
    </source>
</evidence>
<keyword evidence="6 11" id="KW-0812">Transmembrane</keyword>
<evidence type="ECO:0000256" key="8">
    <source>
        <dbReference type="ARBA" id="ARBA00022989"/>
    </source>
</evidence>
<keyword evidence="7" id="KW-0256">Endoplasmic reticulum</keyword>
<dbReference type="PANTHER" id="PTHR10868">
    <property type="entry name" value="SIGMA 1-TYPE OPIOID RECEPTOR-RELATED"/>
    <property type="match status" value="1"/>
</dbReference>
<evidence type="ECO:0000256" key="9">
    <source>
        <dbReference type="ARBA" id="ARBA00023136"/>
    </source>
</evidence>
<dbReference type="Pfam" id="PF04622">
    <property type="entry name" value="ERG2_Sigma1R"/>
    <property type="match status" value="1"/>
</dbReference>
<evidence type="ECO:0000256" key="2">
    <source>
        <dbReference type="ARBA" id="ARBA00004586"/>
    </source>
</evidence>
<evidence type="ECO:0000256" key="6">
    <source>
        <dbReference type="ARBA" id="ARBA00022692"/>
    </source>
</evidence>
<dbReference type="KEGG" id="nve:5518479"/>
<proteinExistence type="inferred from homology"/>
<dbReference type="EMBL" id="DS469528">
    <property type="protein sequence ID" value="EDO46370.1"/>
    <property type="molecule type" value="Genomic_DNA"/>
</dbReference>
<evidence type="ECO:0000256" key="10">
    <source>
        <dbReference type="ARBA" id="ARBA00033467"/>
    </source>
</evidence>
<dbReference type="GO" id="GO:0005637">
    <property type="term" value="C:nuclear inner membrane"/>
    <property type="evidence" value="ECO:0007669"/>
    <property type="project" value="UniProtKB-SubCell"/>
</dbReference>
<dbReference type="HOGENOM" id="CLU_085469_0_0_1"/>
<evidence type="ECO:0000256" key="7">
    <source>
        <dbReference type="ARBA" id="ARBA00022824"/>
    </source>
</evidence>
<evidence type="ECO:0000256" key="11">
    <source>
        <dbReference type="RuleBase" id="RU368083"/>
    </source>
</evidence>
<dbReference type="PANTHER" id="PTHR10868:SF1">
    <property type="entry name" value="SIGMA NON-OPIOID INTRACELLULAR RECEPTOR 1"/>
    <property type="match status" value="1"/>
</dbReference>
<dbReference type="FunCoup" id="A7RQH9">
    <property type="interactions" value="116"/>
</dbReference>
<dbReference type="AlphaFoldDB" id="A7RQH9"/>
<evidence type="ECO:0000256" key="5">
    <source>
        <dbReference type="ARBA" id="ARBA00020208"/>
    </source>
</evidence>
<dbReference type="InParanoid" id="A7RQH9"/>
<gene>
    <name evidence="12" type="ORF">NEMVEDRAFT_v1g239974</name>
</gene>
<evidence type="ECO:0000313" key="12">
    <source>
        <dbReference type="EMBL" id="EDO46370.1"/>
    </source>
</evidence>
<dbReference type="OMA" id="AMYVIHA"/>
<accession>A7RQH9</accession>
<reference evidence="12 13" key="1">
    <citation type="journal article" date="2007" name="Science">
        <title>Sea anemone genome reveals ancestral eumetazoan gene repertoire and genomic organization.</title>
        <authorList>
            <person name="Putnam N.H."/>
            <person name="Srivastava M."/>
            <person name="Hellsten U."/>
            <person name="Dirks B."/>
            <person name="Chapman J."/>
            <person name="Salamov A."/>
            <person name="Terry A."/>
            <person name="Shapiro H."/>
            <person name="Lindquist E."/>
            <person name="Kapitonov V.V."/>
            <person name="Jurka J."/>
            <person name="Genikhovich G."/>
            <person name="Grigoriev I.V."/>
            <person name="Lucas S.M."/>
            <person name="Steele R.E."/>
            <person name="Finnerty J.R."/>
            <person name="Technau U."/>
            <person name="Martindale M.Q."/>
            <person name="Rokhsar D.S."/>
        </authorList>
    </citation>
    <scope>NUCLEOTIDE SEQUENCE [LARGE SCALE GENOMIC DNA]</scope>
    <source>
        <strain evidence="13">CH2 X CH6</strain>
    </source>
</reference>
<comment type="subcellular location">
    <subcellularLocation>
        <location evidence="2">Endoplasmic reticulum membrane</location>
    </subcellularLocation>
    <subcellularLocation>
        <location evidence="1">Nucleus inner membrane</location>
    </subcellularLocation>
    <subcellularLocation>
        <location evidence="3">Nucleus outer membrane</location>
    </subcellularLocation>
</comment>
<organism evidence="12 13">
    <name type="scientific">Nematostella vectensis</name>
    <name type="common">Starlet sea anemone</name>
    <dbReference type="NCBI Taxonomy" id="45351"/>
    <lineage>
        <taxon>Eukaryota</taxon>
        <taxon>Metazoa</taxon>
        <taxon>Cnidaria</taxon>
        <taxon>Anthozoa</taxon>
        <taxon>Hexacorallia</taxon>
        <taxon>Actiniaria</taxon>
        <taxon>Edwardsiidae</taxon>
        <taxon>Nematostella</taxon>
    </lineage>
</organism>
<dbReference type="Proteomes" id="UP000001593">
    <property type="component" value="Unassembled WGS sequence"/>
</dbReference>